<keyword evidence="4" id="KW-1133">Transmembrane helix</keyword>
<proteinExistence type="inferred from homology"/>
<dbReference type="OrthoDB" id="186786at2759"/>
<comment type="similarity">
    <text evidence="1">Belongs to the 1-acyl-sn-glycerol-3-phosphate acyltransferase family.</text>
</comment>
<organism evidence="6 7">
    <name type="scientific">Sitophilus oryzae</name>
    <name type="common">Rice weevil</name>
    <name type="synonym">Curculio oryzae</name>
    <dbReference type="NCBI Taxonomy" id="7048"/>
    <lineage>
        <taxon>Eukaryota</taxon>
        <taxon>Metazoa</taxon>
        <taxon>Ecdysozoa</taxon>
        <taxon>Arthropoda</taxon>
        <taxon>Hexapoda</taxon>
        <taxon>Insecta</taxon>
        <taxon>Pterygota</taxon>
        <taxon>Neoptera</taxon>
        <taxon>Endopterygota</taxon>
        <taxon>Coleoptera</taxon>
        <taxon>Polyphaga</taxon>
        <taxon>Cucujiformia</taxon>
        <taxon>Curculionidae</taxon>
        <taxon>Dryophthorinae</taxon>
        <taxon>Sitophilus</taxon>
    </lineage>
</organism>
<evidence type="ECO:0000313" key="6">
    <source>
        <dbReference type="Proteomes" id="UP000504635"/>
    </source>
</evidence>
<dbReference type="GO" id="GO:0036149">
    <property type="term" value="P:phosphatidylinositol acyl-chain remodeling"/>
    <property type="evidence" value="ECO:0007669"/>
    <property type="project" value="TreeGrafter"/>
</dbReference>
<keyword evidence="4" id="KW-0472">Membrane</keyword>
<evidence type="ECO:0000256" key="4">
    <source>
        <dbReference type="SAM" id="Phobius"/>
    </source>
</evidence>
<dbReference type="CDD" id="cd07990">
    <property type="entry name" value="LPLAT_LCLAT1-like"/>
    <property type="match status" value="1"/>
</dbReference>
<keyword evidence="2" id="KW-0808">Transferase</keyword>
<dbReference type="InterPro" id="IPR032098">
    <property type="entry name" value="Acyltransf_C"/>
</dbReference>
<sequence>MQESKRFWCGVIYFWLWNWSIFGGYFLFFCPTLPLVILSPILYRKWTDLVVTYWQFYITTLLKVIWGCKIRVTGDPIHTNETVVLISNHRTRVDWNFLWPAMWHAVKDEGKIAYGTKYILKEAIKHIPGAGWVMQLSFYLFINRNWERDQNIMKSYVDYVAIHNYKHIMIIFPEGTDLTAKTKESSDRYAEKNGLPKYKHVLHPRTTGFMYLIEEMQKNKCVDAIYDVSLLYPDACPQNEKELFFTGRFPKTVLVHLVRYSVFDLPTTKEGLKNFLEQRWAEKEKTIQEYRSTGRFLHGDVLDSGTAPLSYLFAFFFWLVVPTFSFGLLFFSRTYRYIALVHTALLLGLRFLPSGWQNFDVIAFKLRRVVFRFFWNKKIK</sequence>
<keyword evidence="4" id="KW-0812">Transmembrane</keyword>
<dbReference type="Pfam" id="PF01553">
    <property type="entry name" value="Acyltransferase"/>
    <property type="match status" value="1"/>
</dbReference>
<evidence type="ECO:0000256" key="3">
    <source>
        <dbReference type="ARBA" id="ARBA00023315"/>
    </source>
</evidence>
<evidence type="ECO:0000313" key="7">
    <source>
        <dbReference type="RefSeq" id="XP_030767808.1"/>
    </source>
</evidence>
<protein>
    <submittedName>
        <fullName evidence="7 8">Lysocardiolipin acyltransferase 1-like</fullName>
    </submittedName>
</protein>
<dbReference type="GO" id="GO:0005783">
    <property type="term" value="C:endoplasmic reticulum"/>
    <property type="evidence" value="ECO:0007669"/>
    <property type="project" value="TreeGrafter"/>
</dbReference>
<evidence type="ECO:0000256" key="2">
    <source>
        <dbReference type="ARBA" id="ARBA00022679"/>
    </source>
</evidence>
<name>A0A6J2YUL3_SITOR</name>
<keyword evidence="3" id="KW-0012">Acyltransferase</keyword>
<reference evidence="7 8" key="1">
    <citation type="submission" date="2025-04" db="UniProtKB">
        <authorList>
            <consortium name="RefSeq"/>
        </authorList>
    </citation>
    <scope>IDENTIFICATION</scope>
    <source>
        <tissue evidence="7 8">Gonads</tissue>
    </source>
</reference>
<feature type="domain" description="Phospholipid/glycerol acyltransferase" evidence="5">
    <location>
        <begin position="83"/>
        <end position="210"/>
    </location>
</feature>
<keyword evidence="6" id="KW-1185">Reference proteome</keyword>
<dbReference type="Pfam" id="PF16076">
    <property type="entry name" value="Acyltransf_C"/>
    <property type="match status" value="1"/>
</dbReference>
<evidence type="ECO:0000313" key="8">
    <source>
        <dbReference type="RefSeq" id="XP_030767884.1"/>
    </source>
</evidence>
<dbReference type="InterPro" id="IPR002123">
    <property type="entry name" value="Plipid/glycerol_acylTrfase"/>
</dbReference>
<dbReference type="SUPFAM" id="SSF69593">
    <property type="entry name" value="Glycerol-3-phosphate (1)-acyltransferase"/>
    <property type="match status" value="1"/>
</dbReference>
<evidence type="ECO:0000259" key="5">
    <source>
        <dbReference type="SMART" id="SM00563"/>
    </source>
</evidence>
<dbReference type="GeneID" id="115891460"/>
<accession>A0A6J2YUL3</accession>
<dbReference type="SMART" id="SM00563">
    <property type="entry name" value="PlsC"/>
    <property type="match status" value="1"/>
</dbReference>
<feature type="transmembrane region" description="Helical" evidence="4">
    <location>
        <begin position="309"/>
        <end position="330"/>
    </location>
</feature>
<dbReference type="RefSeq" id="XP_030767884.1">
    <property type="nucleotide sequence ID" value="XM_030912024.1"/>
</dbReference>
<dbReference type="GO" id="GO:0016746">
    <property type="term" value="F:acyltransferase activity"/>
    <property type="evidence" value="ECO:0007669"/>
    <property type="project" value="UniProtKB-KW"/>
</dbReference>
<dbReference type="KEGG" id="soy:115891460"/>
<gene>
    <name evidence="7 8" type="primary">LOC115891460</name>
</gene>
<dbReference type="AlphaFoldDB" id="A0A6J2YUL3"/>
<dbReference type="PANTHER" id="PTHR10983:SF16">
    <property type="entry name" value="LYSOCARDIOLIPIN ACYLTRANSFERASE 1"/>
    <property type="match status" value="1"/>
</dbReference>
<dbReference type="RefSeq" id="XP_030767808.1">
    <property type="nucleotide sequence ID" value="XM_030911948.1"/>
</dbReference>
<dbReference type="PANTHER" id="PTHR10983">
    <property type="entry name" value="1-ACYLGLYCEROL-3-PHOSPHATE ACYLTRANSFERASE-RELATED"/>
    <property type="match status" value="1"/>
</dbReference>
<feature type="transmembrane region" description="Helical" evidence="4">
    <location>
        <begin position="7"/>
        <end position="28"/>
    </location>
</feature>
<evidence type="ECO:0000256" key="1">
    <source>
        <dbReference type="ARBA" id="ARBA00008655"/>
    </source>
</evidence>
<dbReference type="Proteomes" id="UP000504635">
    <property type="component" value="Unplaced"/>
</dbReference>